<dbReference type="Proteomes" id="UP001206206">
    <property type="component" value="Unassembled WGS sequence"/>
</dbReference>
<evidence type="ECO:0000313" key="3">
    <source>
        <dbReference type="EMBL" id="MCQ4045573.1"/>
    </source>
</evidence>
<proteinExistence type="predicted"/>
<keyword evidence="2" id="KW-0812">Transmembrane</keyword>
<evidence type="ECO:0000313" key="4">
    <source>
        <dbReference type="Proteomes" id="UP001206206"/>
    </source>
</evidence>
<evidence type="ECO:0000256" key="2">
    <source>
        <dbReference type="SAM" id="Phobius"/>
    </source>
</evidence>
<keyword evidence="2" id="KW-0472">Membrane</keyword>
<dbReference type="EMBL" id="JANFNH010000045">
    <property type="protein sequence ID" value="MCQ4045573.1"/>
    <property type="molecule type" value="Genomic_DNA"/>
</dbReference>
<comment type="caution">
    <text evidence="3">The sequence shown here is derived from an EMBL/GenBank/DDBJ whole genome shotgun (WGS) entry which is preliminary data.</text>
</comment>
<keyword evidence="2" id="KW-1133">Transmembrane helix</keyword>
<sequence length="91" mass="9304">MDSALLSTAPLAALAVVAVLLARAAALRWSAERSGRVYELPADYRPVAFRAAAALLVLATAIGYAVQLPHTGPRPSTASAADTASARHPAP</sequence>
<evidence type="ECO:0000256" key="1">
    <source>
        <dbReference type="SAM" id="MobiDB-lite"/>
    </source>
</evidence>
<gene>
    <name evidence="3" type="ORF">NON19_26945</name>
</gene>
<keyword evidence="4" id="KW-1185">Reference proteome</keyword>
<feature type="region of interest" description="Disordered" evidence="1">
    <location>
        <begin position="70"/>
        <end position="91"/>
    </location>
</feature>
<protein>
    <submittedName>
        <fullName evidence="3">Uncharacterized protein</fullName>
    </submittedName>
</protein>
<name>A0ABT1PLW7_9ACTN</name>
<feature type="transmembrane region" description="Helical" evidence="2">
    <location>
        <begin position="48"/>
        <end position="66"/>
    </location>
</feature>
<reference evidence="3 4" key="1">
    <citation type="submission" date="2022-06" db="EMBL/GenBank/DDBJ databases">
        <title>Draft genome sequence of type strain Streptomyces rubrisoli DSM 42083.</title>
        <authorList>
            <person name="Duangmal K."/>
            <person name="Klaysubun C."/>
        </authorList>
    </citation>
    <scope>NUCLEOTIDE SEQUENCE [LARGE SCALE GENOMIC DNA]</scope>
    <source>
        <strain evidence="3 4">DSM 42083</strain>
    </source>
</reference>
<organism evidence="3 4">
    <name type="scientific">Streptantibioticus rubrisoli</name>
    <dbReference type="NCBI Taxonomy" id="1387313"/>
    <lineage>
        <taxon>Bacteria</taxon>
        <taxon>Bacillati</taxon>
        <taxon>Actinomycetota</taxon>
        <taxon>Actinomycetes</taxon>
        <taxon>Kitasatosporales</taxon>
        <taxon>Streptomycetaceae</taxon>
        <taxon>Streptantibioticus</taxon>
    </lineage>
</organism>
<feature type="compositionally biased region" description="Low complexity" evidence="1">
    <location>
        <begin position="73"/>
        <end position="91"/>
    </location>
</feature>
<feature type="non-terminal residue" evidence="3">
    <location>
        <position position="91"/>
    </location>
</feature>
<accession>A0ABT1PLW7</accession>